<reference evidence="2 3" key="1">
    <citation type="submission" date="2016-04" db="EMBL/GenBank/DDBJ databases">
        <title>ATOL: Assembling a taxonomically balanced genome-scale reconstruction of the evolutionary history of the Enterobacteriaceae.</title>
        <authorList>
            <person name="Plunkett G.III."/>
            <person name="Neeno-Eckwall E.C."/>
            <person name="Glasner J.D."/>
            <person name="Perna N.T."/>
        </authorList>
    </citation>
    <scope>NUCLEOTIDE SEQUENCE [LARGE SCALE GENOMIC DNA]</scope>
    <source>
        <strain evidence="2 3">ATCC 12841</strain>
    </source>
</reference>
<keyword evidence="3" id="KW-1185">Reference proteome</keyword>
<feature type="domain" description="Zinc finger Ogr/Delta-type" evidence="1">
    <location>
        <begin position="3"/>
        <end position="49"/>
    </location>
</feature>
<sequence>MMHCPVCRHAAHARSSRYLSEKTKERYYQCRNINCSCTFVTMESVERHIMTPGEIIPVPPHPAKEQQIKMSI</sequence>
<dbReference type="Proteomes" id="UP000078431">
    <property type="component" value="Unassembled WGS sequence"/>
</dbReference>
<comment type="caution">
    <text evidence="2">The sequence shown here is derived from an EMBL/GenBank/DDBJ whole genome shotgun (WGS) entry which is preliminary data.</text>
</comment>
<dbReference type="InterPro" id="IPR007684">
    <property type="entry name" value="Znf_Ogr/Delta"/>
</dbReference>
<evidence type="ECO:0000313" key="2">
    <source>
        <dbReference type="EMBL" id="OAT60953.1"/>
    </source>
</evidence>
<name>A0AA91IRF9_9GAMM</name>
<protein>
    <submittedName>
        <fullName evidence="2">Phage transcriptional activator</fullName>
    </submittedName>
</protein>
<organism evidence="2 3">
    <name type="scientific">Obesumbacterium proteus ATCC 12841</name>
    <dbReference type="NCBI Taxonomy" id="1354268"/>
    <lineage>
        <taxon>Bacteria</taxon>
        <taxon>Pseudomonadati</taxon>
        <taxon>Pseudomonadota</taxon>
        <taxon>Gammaproteobacteria</taxon>
        <taxon>Enterobacterales</taxon>
        <taxon>Hafniaceae</taxon>
        <taxon>Obesumbacterium</taxon>
    </lineage>
</organism>
<gene>
    <name evidence="2" type="ORF">M993_00427</name>
</gene>
<dbReference type="Pfam" id="PF04606">
    <property type="entry name" value="Ogr_Delta"/>
    <property type="match status" value="1"/>
</dbReference>
<dbReference type="NCBIfam" id="NF007241">
    <property type="entry name" value="PRK09678.1"/>
    <property type="match status" value="1"/>
</dbReference>
<dbReference type="RefSeq" id="WP_061553731.1">
    <property type="nucleotide sequence ID" value="NZ_LXEX01000005.1"/>
</dbReference>
<proteinExistence type="predicted"/>
<accession>A0AA91IRF9</accession>
<dbReference type="AlphaFoldDB" id="A0AA91IRF9"/>
<evidence type="ECO:0000259" key="1">
    <source>
        <dbReference type="Pfam" id="PF04606"/>
    </source>
</evidence>
<dbReference type="EMBL" id="LXEX01000005">
    <property type="protein sequence ID" value="OAT60953.1"/>
    <property type="molecule type" value="Genomic_DNA"/>
</dbReference>
<evidence type="ECO:0000313" key="3">
    <source>
        <dbReference type="Proteomes" id="UP000078431"/>
    </source>
</evidence>